<dbReference type="InterPro" id="IPR027417">
    <property type="entry name" value="P-loop_NTPase"/>
</dbReference>
<accession>A0A1H1XL94</accession>
<feature type="domain" description="Helicase ATP-binding" evidence="8">
    <location>
        <begin position="136"/>
        <end position="311"/>
    </location>
</feature>
<dbReference type="GO" id="GO:0005524">
    <property type="term" value="F:ATP binding"/>
    <property type="evidence" value="ECO:0007669"/>
    <property type="project" value="UniProtKB-KW"/>
</dbReference>
<dbReference type="PROSITE" id="PS51194">
    <property type="entry name" value="HELICASE_CTER"/>
    <property type="match status" value="1"/>
</dbReference>
<dbReference type="Proteomes" id="UP000198983">
    <property type="component" value="Chromosome I"/>
</dbReference>
<evidence type="ECO:0000256" key="3">
    <source>
        <dbReference type="ARBA" id="ARBA00022806"/>
    </source>
</evidence>
<feature type="domain" description="Helicase C-terminal" evidence="9">
    <location>
        <begin position="322"/>
        <end position="485"/>
    </location>
</feature>
<dbReference type="SMART" id="SM00487">
    <property type="entry name" value="DEXDc"/>
    <property type="match status" value="1"/>
</dbReference>
<evidence type="ECO:0000256" key="7">
    <source>
        <dbReference type="SAM" id="MobiDB-lite"/>
    </source>
</evidence>
<sequence length="547" mass="57440">MPQYSEAEYSRRVRRTTSDFSSAARTSGSGRSAGSSRSSGISGANGPRRRGDAAPAGRSRGRVTRPQRGGRPTSAPSQDGLAAYERELDAALDAASVAESADLPASFAETGLPERLVEALSRRGIDRPFAIQARTLPDTLAGRDVLGRAQTGSGKTLAFGLPMLARLSAGVDTRRPGTPRGLVLVPTRELAQQVADVLTPLARRLNASLTTVYGGASMRRQVMALRGGVDIVVATPGRLIDLIEQGECSLGEVEVTVLDEADYMADLGFLPAVTKLLDMTPAGGQRMLFSATLDRGVSRLVRTYLTDPAVHAVAPAAAPVESVEHRVFTLRPDDKVAVAAEIAARPGRTLFFVRTKHGADRLARQLGHAGVEAAAIHGNLKQGARRRALAGFASGAPRVLIATDVAARGIHVDDVDLVVHYDPSADHKDYLHRSGRTARAGASGMVISLVQPDQRRDVAKLHKLAKVTPNAVDVEPGHEAVRDVAASGTPIVVTRPAPVEPSGARGGHGRGGRGGSGGRRPRRPGAGRPGRTDHGGRRGEGRTSRAS</sequence>
<dbReference type="Pfam" id="PF00270">
    <property type="entry name" value="DEAD"/>
    <property type="match status" value="1"/>
</dbReference>
<dbReference type="EMBL" id="LT629732">
    <property type="protein sequence ID" value="SDT10000.1"/>
    <property type="molecule type" value="Genomic_DNA"/>
</dbReference>
<evidence type="ECO:0000259" key="9">
    <source>
        <dbReference type="PROSITE" id="PS51194"/>
    </source>
</evidence>
<feature type="short sequence motif" description="Q motif" evidence="6">
    <location>
        <begin position="105"/>
        <end position="133"/>
    </location>
</feature>
<keyword evidence="1" id="KW-0547">Nucleotide-binding</keyword>
<dbReference type="CDD" id="cd18787">
    <property type="entry name" value="SF2_C_DEAD"/>
    <property type="match status" value="1"/>
</dbReference>
<dbReference type="InterPro" id="IPR044742">
    <property type="entry name" value="DEAD/DEAH_RhlB"/>
</dbReference>
<dbReference type="CDD" id="cd00268">
    <property type="entry name" value="DEADc"/>
    <property type="match status" value="1"/>
</dbReference>
<dbReference type="PANTHER" id="PTHR47959">
    <property type="entry name" value="ATP-DEPENDENT RNA HELICASE RHLE-RELATED"/>
    <property type="match status" value="1"/>
</dbReference>
<dbReference type="Pfam" id="PF00271">
    <property type="entry name" value="Helicase_C"/>
    <property type="match status" value="1"/>
</dbReference>
<dbReference type="SUPFAM" id="SSF52540">
    <property type="entry name" value="P-loop containing nucleoside triphosphate hydrolases"/>
    <property type="match status" value="1"/>
</dbReference>
<evidence type="ECO:0000256" key="2">
    <source>
        <dbReference type="ARBA" id="ARBA00022801"/>
    </source>
</evidence>
<organism evidence="11 12">
    <name type="scientific">Actinopolymorpha singaporensis</name>
    <dbReference type="NCBI Taxonomy" id="117157"/>
    <lineage>
        <taxon>Bacteria</taxon>
        <taxon>Bacillati</taxon>
        <taxon>Actinomycetota</taxon>
        <taxon>Actinomycetes</taxon>
        <taxon>Propionibacteriales</taxon>
        <taxon>Actinopolymorphaceae</taxon>
        <taxon>Actinopolymorpha</taxon>
    </lineage>
</organism>
<dbReference type="InterPro" id="IPR050079">
    <property type="entry name" value="DEAD_box_RNA_helicase"/>
</dbReference>
<keyword evidence="12" id="KW-1185">Reference proteome</keyword>
<feature type="region of interest" description="Disordered" evidence="7">
    <location>
        <begin position="1"/>
        <end position="79"/>
    </location>
</feature>
<dbReference type="AlphaFoldDB" id="A0A1H1XL94"/>
<dbReference type="GO" id="GO:0003676">
    <property type="term" value="F:nucleic acid binding"/>
    <property type="evidence" value="ECO:0007669"/>
    <property type="project" value="InterPro"/>
</dbReference>
<dbReference type="STRING" id="117157.SAMN04489717_5030"/>
<evidence type="ECO:0000313" key="12">
    <source>
        <dbReference type="Proteomes" id="UP000198983"/>
    </source>
</evidence>
<dbReference type="GO" id="GO:0003724">
    <property type="term" value="F:RNA helicase activity"/>
    <property type="evidence" value="ECO:0007669"/>
    <property type="project" value="InterPro"/>
</dbReference>
<evidence type="ECO:0000256" key="4">
    <source>
        <dbReference type="ARBA" id="ARBA00022840"/>
    </source>
</evidence>
<evidence type="ECO:0000256" key="6">
    <source>
        <dbReference type="PROSITE-ProRule" id="PRU00552"/>
    </source>
</evidence>
<dbReference type="InterPro" id="IPR011545">
    <property type="entry name" value="DEAD/DEAH_box_helicase_dom"/>
</dbReference>
<gene>
    <name evidence="11" type="ORF">SAMN04489717_5030</name>
</gene>
<dbReference type="InterPro" id="IPR014014">
    <property type="entry name" value="RNA_helicase_DEAD_Q_motif"/>
</dbReference>
<keyword evidence="4" id="KW-0067">ATP-binding</keyword>
<dbReference type="InterPro" id="IPR001650">
    <property type="entry name" value="Helicase_C-like"/>
</dbReference>
<dbReference type="GO" id="GO:0005829">
    <property type="term" value="C:cytosol"/>
    <property type="evidence" value="ECO:0007669"/>
    <property type="project" value="TreeGrafter"/>
</dbReference>
<dbReference type="PANTHER" id="PTHR47959:SF13">
    <property type="entry name" value="ATP-DEPENDENT RNA HELICASE RHLE"/>
    <property type="match status" value="1"/>
</dbReference>
<protein>
    <submittedName>
        <fullName evidence="11">Superfamily II DNA and RNA helicase</fullName>
    </submittedName>
</protein>
<feature type="compositionally biased region" description="Basic and acidic residues" evidence="7">
    <location>
        <begin position="530"/>
        <end position="547"/>
    </location>
</feature>
<evidence type="ECO:0000259" key="10">
    <source>
        <dbReference type="PROSITE" id="PS51195"/>
    </source>
</evidence>
<keyword evidence="2" id="KW-0378">Hydrolase</keyword>
<feature type="region of interest" description="Disordered" evidence="7">
    <location>
        <begin position="485"/>
        <end position="547"/>
    </location>
</feature>
<evidence type="ECO:0000256" key="5">
    <source>
        <dbReference type="ARBA" id="ARBA00038437"/>
    </source>
</evidence>
<dbReference type="InterPro" id="IPR014001">
    <property type="entry name" value="Helicase_ATP-bd"/>
</dbReference>
<dbReference type="OrthoDB" id="9805696at2"/>
<keyword evidence="3 11" id="KW-0347">Helicase</keyword>
<dbReference type="Gene3D" id="3.40.50.300">
    <property type="entry name" value="P-loop containing nucleotide triphosphate hydrolases"/>
    <property type="match status" value="2"/>
</dbReference>
<name>A0A1H1XL94_9ACTN</name>
<proteinExistence type="inferred from homology"/>
<feature type="compositionally biased region" description="Low complexity" evidence="7">
    <location>
        <begin position="21"/>
        <end position="46"/>
    </location>
</feature>
<evidence type="ECO:0000259" key="8">
    <source>
        <dbReference type="PROSITE" id="PS51192"/>
    </source>
</evidence>
<dbReference type="SMART" id="SM00490">
    <property type="entry name" value="HELICc"/>
    <property type="match status" value="1"/>
</dbReference>
<dbReference type="RefSeq" id="WP_092656013.1">
    <property type="nucleotide sequence ID" value="NZ_LT629732.1"/>
</dbReference>
<reference evidence="11 12" key="1">
    <citation type="submission" date="2016-10" db="EMBL/GenBank/DDBJ databases">
        <authorList>
            <person name="de Groot N.N."/>
        </authorList>
    </citation>
    <scope>NUCLEOTIDE SEQUENCE [LARGE SCALE GENOMIC DNA]</scope>
    <source>
        <strain evidence="11 12">DSM 22024</strain>
    </source>
</reference>
<comment type="similarity">
    <text evidence="5">Belongs to the DEAD box helicase family.</text>
</comment>
<feature type="domain" description="DEAD-box RNA helicase Q" evidence="10">
    <location>
        <begin position="105"/>
        <end position="133"/>
    </location>
</feature>
<dbReference type="PROSITE" id="PS51195">
    <property type="entry name" value="Q_MOTIF"/>
    <property type="match status" value="1"/>
</dbReference>
<evidence type="ECO:0000313" key="11">
    <source>
        <dbReference type="EMBL" id="SDT10000.1"/>
    </source>
</evidence>
<dbReference type="PROSITE" id="PS51192">
    <property type="entry name" value="HELICASE_ATP_BIND_1"/>
    <property type="match status" value="1"/>
</dbReference>
<dbReference type="GO" id="GO:0016787">
    <property type="term" value="F:hydrolase activity"/>
    <property type="evidence" value="ECO:0007669"/>
    <property type="project" value="UniProtKB-KW"/>
</dbReference>
<evidence type="ECO:0000256" key="1">
    <source>
        <dbReference type="ARBA" id="ARBA00022741"/>
    </source>
</evidence>